<proteinExistence type="predicted"/>
<accession>A0A9X1UXG2</accession>
<sequence>MSTEKSVSYQIKNSYSVLNEHTPGTKNVWMVFHGIGYLSRYFLKYFKHLDPEENYIIAPQAQSKYYLNGEYRHVGASWLTREKLEEGIENTLSYLDAVYETENLKGVKNLNILGYSQGVSVATRFVARRQIECENLIMHSGKVPQELNSDDFKFLDNTNFSFIYGTEDEYLKSGIVEVEEERLKQIFPRNLEILRFKGGHEVNTEMISKFA</sequence>
<dbReference type="AlphaFoldDB" id="A0A9X1UXG2"/>
<protein>
    <submittedName>
        <fullName evidence="2">Esterase</fullName>
    </submittedName>
</protein>
<evidence type="ECO:0000259" key="1">
    <source>
        <dbReference type="Pfam" id="PF02230"/>
    </source>
</evidence>
<dbReference type="Gene3D" id="3.40.50.1820">
    <property type="entry name" value="alpha/beta hydrolase"/>
    <property type="match status" value="1"/>
</dbReference>
<dbReference type="Pfam" id="PF02230">
    <property type="entry name" value="Abhydrolase_2"/>
    <property type="match status" value="1"/>
</dbReference>
<reference evidence="2" key="1">
    <citation type="submission" date="2021-12" db="EMBL/GenBank/DDBJ databases">
        <title>Description of Gramella crocea sp. nov., a new bacterium isolated from activated sludge.</title>
        <authorList>
            <person name="Zhang X."/>
        </authorList>
    </citation>
    <scope>NUCLEOTIDE SEQUENCE</scope>
    <source>
        <strain evidence="2">YB25</strain>
    </source>
</reference>
<name>A0A9X1UXG2_9FLAO</name>
<comment type="caution">
    <text evidence="2">The sequence shown here is derived from an EMBL/GenBank/DDBJ whole genome shotgun (WGS) entry which is preliminary data.</text>
</comment>
<feature type="domain" description="Phospholipase/carboxylesterase/thioesterase" evidence="1">
    <location>
        <begin position="25"/>
        <end position="208"/>
    </location>
</feature>
<dbReference type="RefSeq" id="WP_240098943.1">
    <property type="nucleotide sequence ID" value="NZ_JAJSON010000023.1"/>
</dbReference>
<evidence type="ECO:0000313" key="2">
    <source>
        <dbReference type="EMBL" id="MCG9972068.1"/>
    </source>
</evidence>
<keyword evidence="3" id="KW-1185">Reference proteome</keyword>
<dbReference type="SUPFAM" id="SSF53474">
    <property type="entry name" value="alpha/beta-Hydrolases"/>
    <property type="match status" value="1"/>
</dbReference>
<dbReference type="EMBL" id="JAJSON010000023">
    <property type="protein sequence ID" value="MCG9972068.1"/>
    <property type="molecule type" value="Genomic_DNA"/>
</dbReference>
<gene>
    <name evidence="2" type="ORF">LU635_10515</name>
</gene>
<dbReference type="InterPro" id="IPR003140">
    <property type="entry name" value="PLipase/COase/thioEstase"/>
</dbReference>
<organism evidence="2 3">
    <name type="scientific">Christiangramia crocea</name>
    <dbReference type="NCBI Taxonomy" id="2904124"/>
    <lineage>
        <taxon>Bacteria</taxon>
        <taxon>Pseudomonadati</taxon>
        <taxon>Bacteroidota</taxon>
        <taxon>Flavobacteriia</taxon>
        <taxon>Flavobacteriales</taxon>
        <taxon>Flavobacteriaceae</taxon>
        <taxon>Christiangramia</taxon>
    </lineage>
</organism>
<evidence type="ECO:0000313" key="3">
    <source>
        <dbReference type="Proteomes" id="UP001139344"/>
    </source>
</evidence>
<dbReference type="InterPro" id="IPR029058">
    <property type="entry name" value="AB_hydrolase_fold"/>
</dbReference>
<dbReference type="Proteomes" id="UP001139344">
    <property type="component" value="Unassembled WGS sequence"/>
</dbReference>
<dbReference type="GO" id="GO:0016787">
    <property type="term" value="F:hydrolase activity"/>
    <property type="evidence" value="ECO:0007669"/>
    <property type="project" value="InterPro"/>
</dbReference>